<evidence type="ECO:0000256" key="1">
    <source>
        <dbReference type="SAM" id="MobiDB-lite"/>
    </source>
</evidence>
<reference evidence="2" key="1">
    <citation type="submission" date="2021-01" db="EMBL/GenBank/DDBJ databases">
        <authorList>
            <person name="Corre E."/>
            <person name="Pelletier E."/>
            <person name="Niang G."/>
            <person name="Scheremetjew M."/>
            <person name="Finn R."/>
            <person name="Kale V."/>
            <person name="Holt S."/>
            <person name="Cochrane G."/>
            <person name="Meng A."/>
            <person name="Brown T."/>
            <person name="Cohen L."/>
        </authorList>
    </citation>
    <scope>NUCLEOTIDE SEQUENCE</scope>
    <source>
        <strain evidence="2">CCAP 955/1</strain>
    </source>
</reference>
<sequence length="386" mass="41923">MSGCEILFEGSKLFPKIKRALNVLIIEHTVFDVVEIILTNEPTSEQAEARVYIDEEVLASKVGLLTAEGERKNFDASCYYKVAQKKVKYLVDRLSATGYSEEKKLIEFCVQFTFADRDEEFESGVEADSMVIERPDALFPYKRQNMQYILSDKCSTEASFSSVSHHRDSLAMPRHYQKPNYPRSMVPAATFSAAGNDGIIQRAHSDLGQRNNRSISPIRNKRPFSGVTPVKDSVRRLLGLSKGATEPVITNLDASPCVSPTSPGRSGNLSPKAGYTTGAGGFGSETESPIKDASSGGSSKKEVGVTLLSLPSKLWSSVSALGSSLKMNRSVKVIPTNESCRSSLDDPTGSTSNKSEVSSLASSNVTPLPSQRTNVHNTLPTVVEPQ</sequence>
<feature type="region of interest" description="Disordered" evidence="1">
    <location>
        <begin position="251"/>
        <end position="300"/>
    </location>
</feature>
<feature type="compositionally biased region" description="Polar residues" evidence="1">
    <location>
        <begin position="348"/>
        <end position="380"/>
    </location>
</feature>
<protein>
    <submittedName>
        <fullName evidence="2">Uncharacterized protein</fullName>
    </submittedName>
</protein>
<organism evidence="2">
    <name type="scientific">Spumella elongata</name>
    <dbReference type="NCBI Taxonomy" id="89044"/>
    <lineage>
        <taxon>Eukaryota</taxon>
        <taxon>Sar</taxon>
        <taxon>Stramenopiles</taxon>
        <taxon>Ochrophyta</taxon>
        <taxon>Chrysophyceae</taxon>
        <taxon>Chromulinales</taxon>
        <taxon>Chromulinaceae</taxon>
        <taxon>Spumella</taxon>
    </lineage>
</organism>
<proteinExistence type="predicted"/>
<evidence type="ECO:0000313" key="3">
    <source>
        <dbReference type="EMBL" id="CAE0290212.1"/>
    </source>
</evidence>
<evidence type="ECO:0000313" key="2">
    <source>
        <dbReference type="EMBL" id="CAE0290211.1"/>
    </source>
</evidence>
<dbReference type="EMBL" id="HBIC01037333">
    <property type="protein sequence ID" value="CAE0290211.1"/>
    <property type="molecule type" value="Transcribed_RNA"/>
</dbReference>
<feature type="region of interest" description="Disordered" evidence="1">
    <location>
        <begin position="338"/>
        <end position="386"/>
    </location>
</feature>
<name>A0A7S3MA92_9STRA</name>
<feature type="compositionally biased region" description="Polar residues" evidence="1">
    <location>
        <begin position="258"/>
        <end position="269"/>
    </location>
</feature>
<accession>A0A7S3MA92</accession>
<gene>
    <name evidence="2" type="ORF">SELO1098_LOCUS19056</name>
    <name evidence="3" type="ORF">SELO1098_LOCUS19057</name>
</gene>
<dbReference type="EMBL" id="HBIC01037334">
    <property type="protein sequence ID" value="CAE0290212.1"/>
    <property type="molecule type" value="Transcribed_RNA"/>
</dbReference>
<dbReference type="AlphaFoldDB" id="A0A7S3MA92"/>